<dbReference type="SUPFAM" id="SSF57850">
    <property type="entry name" value="RING/U-box"/>
    <property type="match status" value="1"/>
</dbReference>
<evidence type="ECO:0000313" key="8">
    <source>
        <dbReference type="EMBL" id="KNC83846.1"/>
    </source>
</evidence>
<dbReference type="Proteomes" id="UP000054560">
    <property type="component" value="Unassembled WGS sequence"/>
</dbReference>
<evidence type="ECO:0000256" key="5">
    <source>
        <dbReference type="SAM" id="MobiDB-lite"/>
    </source>
</evidence>
<feature type="domain" description="RING-type" evidence="7">
    <location>
        <begin position="161"/>
        <end position="205"/>
    </location>
</feature>
<dbReference type="GeneID" id="25904432"/>
<dbReference type="Pfam" id="PF13639">
    <property type="entry name" value="zf-RING_2"/>
    <property type="match status" value="1"/>
</dbReference>
<dbReference type="CDD" id="cd16454">
    <property type="entry name" value="RING-H2_PA-TM-RING"/>
    <property type="match status" value="1"/>
</dbReference>
<evidence type="ECO:0000256" key="2">
    <source>
        <dbReference type="ARBA" id="ARBA00022771"/>
    </source>
</evidence>
<proteinExistence type="predicted"/>
<evidence type="ECO:0000256" key="6">
    <source>
        <dbReference type="SAM" id="Phobius"/>
    </source>
</evidence>
<evidence type="ECO:0000256" key="4">
    <source>
        <dbReference type="PROSITE-ProRule" id="PRU00175"/>
    </source>
</evidence>
<keyword evidence="6" id="KW-0472">Membrane</keyword>
<dbReference type="PANTHER" id="PTHR45798:SF97">
    <property type="entry name" value="ALCOHOL-SENSITIVE RING FINGER PROTEIN 1"/>
    <property type="match status" value="1"/>
</dbReference>
<name>A0A0L0G4V5_9EUKA</name>
<dbReference type="PANTHER" id="PTHR45798">
    <property type="entry name" value="RING-H2 FINGER PROTEIN ATL61-RELATED-RELATED"/>
    <property type="match status" value="1"/>
</dbReference>
<feature type="compositionally biased region" description="Polar residues" evidence="5">
    <location>
        <begin position="366"/>
        <end position="377"/>
    </location>
</feature>
<dbReference type="InterPro" id="IPR001841">
    <property type="entry name" value="Znf_RING"/>
</dbReference>
<dbReference type="OrthoDB" id="9984778at2759"/>
<sequence length="402" mass="43994">MHQQIMFMNGNGTVDVPSVSVTGETVIAISSLMRKHEVKISFLPGPDLMSLQKGFVLMMVNTLIILLVFGGSMGMFSFFMWYKRTALERRLLREAEEVKRLARVKVEAIVNSLDVGVYTKPVADDLESGVNCIDIDSGEAGAADSTNTNSRTAFDNEVDCCAICLEEMEVGDQIRVLPLCVHGANFHLMCLDQWLMDVQSCPMCKARLAEDESECESECDEAENGNVNASDGPESEGHSSEDDEDNNSSTLLTGSSNRTSGSVRDTEVGHVMSSHFLNGNDAEDGGEDDDVDDSGDGYVRKSHLLPASDDTDIDVSDVARGEINSKGITAEHRPASSTEHTEVGMELRSIFRNDNASKMHEGNIRISKSNISENISGRESLRVDDDQERGDECDTDEQTRLV</sequence>
<reference evidence="8 9" key="1">
    <citation type="submission" date="2011-02" db="EMBL/GenBank/DDBJ databases">
        <title>The Genome Sequence of Sphaeroforma arctica JP610.</title>
        <authorList>
            <consortium name="The Broad Institute Genome Sequencing Platform"/>
            <person name="Russ C."/>
            <person name="Cuomo C."/>
            <person name="Young S.K."/>
            <person name="Zeng Q."/>
            <person name="Gargeya S."/>
            <person name="Alvarado L."/>
            <person name="Berlin A."/>
            <person name="Chapman S.B."/>
            <person name="Chen Z."/>
            <person name="Freedman E."/>
            <person name="Gellesch M."/>
            <person name="Goldberg J."/>
            <person name="Griggs A."/>
            <person name="Gujja S."/>
            <person name="Heilman E."/>
            <person name="Heiman D."/>
            <person name="Howarth C."/>
            <person name="Mehta T."/>
            <person name="Neiman D."/>
            <person name="Pearson M."/>
            <person name="Roberts A."/>
            <person name="Saif S."/>
            <person name="Shea T."/>
            <person name="Shenoy N."/>
            <person name="Sisk P."/>
            <person name="Stolte C."/>
            <person name="Sykes S."/>
            <person name="White J."/>
            <person name="Yandava C."/>
            <person name="Burger G."/>
            <person name="Gray M.W."/>
            <person name="Holland P.W.H."/>
            <person name="King N."/>
            <person name="Lang F.B.F."/>
            <person name="Roger A.J."/>
            <person name="Ruiz-Trillo I."/>
            <person name="Haas B."/>
            <person name="Nusbaum C."/>
            <person name="Birren B."/>
        </authorList>
    </citation>
    <scope>NUCLEOTIDE SEQUENCE [LARGE SCALE GENOMIC DNA]</scope>
    <source>
        <strain evidence="8 9">JP610</strain>
    </source>
</reference>
<evidence type="ECO:0000256" key="3">
    <source>
        <dbReference type="ARBA" id="ARBA00022833"/>
    </source>
</evidence>
<dbReference type="InterPro" id="IPR013083">
    <property type="entry name" value="Znf_RING/FYVE/PHD"/>
</dbReference>
<dbReference type="GO" id="GO:0008270">
    <property type="term" value="F:zinc ion binding"/>
    <property type="evidence" value="ECO:0007669"/>
    <property type="project" value="UniProtKB-KW"/>
</dbReference>
<feature type="region of interest" description="Disordered" evidence="5">
    <location>
        <begin position="217"/>
        <end position="311"/>
    </location>
</feature>
<dbReference type="eggNOG" id="KOG0800">
    <property type="taxonomic scope" value="Eukaryota"/>
</dbReference>
<feature type="region of interest" description="Disordered" evidence="5">
    <location>
        <begin position="361"/>
        <end position="402"/>
    </location>
</feature>
<evidence type="ECO:0000259" key="7">
    <source>
        <dbReference type="PROSITE" id="PS50089"/>
    </source>
</evidence>
<keyword evidence="1" id="KW-0479">Metal-binding</keyword>
<dbReference type="STRING" id="667725.A0A0L0G4V5"/>
<dbReference type="RefSeq" id="XP_014157748.1">
    <property type="nucleotide sequence ID" value="XM_014302273.1"/>
</dbReference>
<evidence type="ECO:0000256" key="1">
    <source>
        <dbReference type="ARBA" id="ARBA00022723"/>
    </source>
</evidence>
<accession>A0A0L0G4V5</accession>
<evidence type="ECO:0000313" key="9">
    <source>
        <dbReference type="Proteomes" id="UP000054560"/>
    </source>
</evidence>
<keyword evidence="6" id="KW-0812">Transmembrane</keyword>
<keyword evidence="2 4" id="KW-0863">Zinc-finger</keyword>
<organism evidence="8 9">
    <name type="scientific">Sphaeroforma arctica JP610</name>
    <dbReference type="NCBI Taxonomy" id="667725"/>
    <lineage>
        <taxon>Eukaryota</taxon>
        <taxon>Ichthyosporea</taxon>
        <taxon>Ichthyophonida</taxon>
        <taxon>Sphaeroforma</taxon>
    </lineage>
</organism>
<dbReference type="SMART" id="SM00184">
    <property type="entry name" value="RING"/>
    <property type="match status" value="1"/>
</dbReference>
<dbReference type="AlphaFoldDB" id="A0A0L0G4V5"/>
<keyword evidence="6" id="KW-1133">Transmembrane helix</keyword>
<feature type="transmembrane region" description="Helical" evidence="6">
    <location>
        <begin position="55"/>
        <end position="82"/>
    </location>
</feature>
<feature type="compositionally biased region" description="Acidic residues" evidence="5">
    <location>
        <begin position="385"/>
        <end position="396"/>
    </location>
</feature>
<keyword evidence="9" id="KW-1185">Reference proteome</keyword>
<dbReference type="InterPro" id="IPR052788">
    <property type="entry name" value="RING-type_E3_ligase_ATL"/>
</dbReference>
<feature type="compositionally biased region" description="Acidic residues" evidence="5">
    <location>
        <begin position="281"/>
        <end position="295"/>
    </location>
</feature>
<dbReference type="EMBL" id="KQ241806">
    <property type="protein sequence ID" value="KNC83846.1"/>
    <property type="molecule type" value="Genomic_DNA"/>
</dbReference>
<dbReference type="PROSITE" id="PS50089">
    <property type="entry name" value="ZF_RING_2"/>
    <property type="match status" value="1"/>
</dbReference>
<keyword evidence="3" id="KW-0862">Zinc</keyword>
<feature type="compositionally biased region" description="Low complexity" evidence="5">
    <location>
        <begin position="247"/>
        <end position="262"/>
    </location>
</feature>
<gene>
    <name evidence="8" type="ORF">SARC_03928</name>
</gene>
<dbReference type="Gene3D" id="3.30.40.10">
    <property type="entry name" value="Zinc/RING finger domain, C3HC4 (zinc finger)"/>
    <property type="match status" value="1"/>
</dbReference>
<protein>
    <recommendedName>
        <fullName evidence="7">RING-type domain-containing protein</fullName>
    </recommendedName>
</protein>